<evidence type="ECO:0000313" key="3">
    <source>
        <dbReference type="WBParaSite" id="HNAJ_0000438101-mRNA-1"/>
    </source>
</evidence>
<protein>
    <submittedName>
        <fullName evidence="1 3">Uncharacterized protein</fullName>
    </submittedName>
</protein>
<evidence type="ECO:0000313" key="1">
    <source>
        <dbReference type="EMBL" id="VDO00239.1"/>
    </source>
</evidence>
<dbReference type="WBParaSite" id="HNAJ_0000438101-mRNA-1">
    <property type="protein sequence ID" value="HNAJ_0000438101-mRNA-1"/>
    <property type="gene ID" value="HNAJ_0000438101"/>
</dbReference>
<sequence>MRLSNVCLKLPLAQFTLLLFSFKGPVCEIRFLEGFSRLVKCLLF</sequence>
<dbReference type="AlphaFoldDB" id="A0A0R3TBE2"/>
<name>A0A0R3TBE2_RODNA</name>
<accession>A0A0R3TBE2</accession>
<evidence type="ECO:0000313" key="2">
    <source>
        <dbReference type="Proteomes" id="UP000278807"/>
    </source>
</evidence>
<organism evidence="3">
    <name type="scientific">Rodentolepis nana</name>
    <name type="common">Dwarf tapeworm</name>
    <name type="synonym">Hymenolepis nana</name>
    <dbReference type="NCBI Taxonomy" id="102285"/>
    <lineage>
        <taxon>Eukaryota</taxon>
        <taxon>Metazoa</taxon>
        <taxon>Spiralia</taxon>
        <taxon>Lophotrochozoa</taxon>
        <taxon>Platyhelminthes</taxon>
        <taxon>Cestoda</taxon>
        <taxon>Eucestoda</taxon>
        <taxon>Cyclophyllidea</taxon>
        <taxon>Hymenolepididae</taxon>
        <taxon>Rodentolepis</taxon>
    </lineage>
</organism>
<reference evidence="3" key="1">
    <citation type="submission" date="2017-02" db="UniProtKB">
        <authorList>
            <consortium name="WormBaseParasite"/>
        </authorList>
    </citation>
    <scope>IDENTIFICATION</scope>
</reference>
<proteinExistence type="predicted"/>
<dbReference type="EMBL" id="UZAE01003029">
    <property type="protein sequence ID" value="VDO00239.1"/>
    <property type="molecule type" value="Genomic_DNA"/>
</dbReference>
<gene>
    <name evidence="1" type="ORF">HNAJ_LOCUS4379</name>
</gene>
<reference evidence="1 2" key="2">
    <citation type="submission" date="2018-11" db="EMBL/GenBank/DDBJ databases">
        <authorList>
            <consortium name="Pathogen Informatics"/>
        </authorList>
    </citation>
    <scope>NUCLEOTIDE SEQUENCE [LARGE SCALE GENOMIC DNA]</scope>
</reference>
<dbReference type="Proteomes" id="UP000278807">
    <property type="component" value="Unassembled WGS sequence"/>
</dbReference>
<keyword evidence="2" id="KW-1185">Reference proteome</keyword>